<evidence type="ECO:0000313" key="3">
    <source>
        <dbReference type="Proteomes" id="UP000054908"/>
    </source>
</evidence>
<dbReference type="RefSeq" id="WP_058453571.1">
    <property type="nucleotide sequence ID" value="NZ_CAAAIB010000001.1"/>
</dbReference>
<dbReference type="InterPro" id="IPR021561">
    <property type="entry name" value="AbiEi_3"/>
</dbReference>
<dbReference type="Pfam" id="PF11459">
    <property type="entry name" value="AbiEi_3"/>
    <property type="match status" value="1"/>
</dbReference>
<protein>
    <recommendedName>
        <fullName evidence="1">Transcriptional regulator AbiEi antitoxin N-terminal domain-containing protein</fullName>
    </recommendedName>
</protein>
<dbReference type="OrthoDB" id="1550938at2"/>
<evidence type="ECO:0000259" key="1">
    <source>
        <dbReference type="Pfam" id="PF17194"/>
    </source>
</evidence>
<gene>
    <name evidence="2" type="ORF">Lmac_2893</name>
</gene>
<name>A0A0W0VUP1_9GAMM</name>
<dbReference type="AlphaFoldDB" id="A0A0W0VUP1"/>
<proteinExistence type="predicted"/>
<dbReference type="STRING" id="466.Lmac_2893"/>
<dbReference type="EMBL" id="LNYL01000051">
    <property type="protein sequence ID" value="KTD24020.1"/>
    <property type="molecule type" value="Genomic_DNA"/>
</dbReference>
<accession>A0A0W0VUP1</accession>
<dbReference type="InterPro" id="IPR033455">
    <property type="entry name" value="AbiEi_3_N"/>
</dbReference>
<sequence>MTRNNESKINYFMVTAPSGVVLTSAWLKNHGVSAKLAWWYVHSGLLEKLGTNAYKKAGTPITWAGAINALQSQLDIPIHVGGKTALHLLGLGHFIPMQGMQEVMLFAPPNTKIPKWLLAPQWDAKFELYKSSLFIDANNEIGFIERSINEINLKLSSPERAAMELLYLYPKHQSFDEIAYLIENLGQLRPKLVQTLLENCNSIKVKRLFLHLSEQFNHSWLSSLDITKIDLGKGKRELGDGGKYYSKYKLSLPEIKGS</sequence>
<comment type="caution">
    <text evidence="2">The sequence shown here is derived from an EMBL/GenBank/DDBJ whole genome shotgun (WGS) entry which is preliminary data.</text>
</comment>
<organism evidence="2 3">
    <name type="scientific">Legionella maceachernii</name>
    <dbReference type="NCBI Taxonomy" id="466"/>
    <lineage>
        <taxon>Bacteria</taxon>
        <taxon>Pseudomonadati</taxon>
        <taxon>Pseudomonadota</taxon>
        <taxon>Gammaproteobacteria</taxon>
        <taxon>Legionellales</taxon>
        <taxon>Legionellaceae</taxon>
        <taxon>Legionella</taxon>
    </lineage>
</organism>
<evidence type="ECO:0000313" key="2">
    <source>
        <dbReference type="EMBL" id="KTD24020.1"/>
    </source>
</evidence>
<dbReference type="Pfam" id="PF17194">
    <property type="entry name" value="AbiEi_3_N"/>
    <property type="match status" value="1"/>
</dbReference>
<feature type="domain" description="Transcriptional regulator AbiEi antitoxin N-terminal" evidence="1">
    <location>
        <begin position="5"/>
        <end position="96"/>
    </location>
</feature>
<dbReference type="PATRIC" id="fig|466.6.peg.3101"/>
<reference evidence="2 3" key="1">
    <citation type="submission" date="2015-11" db="EMBL/GenBank/DDBJ databases">
        <title>Genomic analysis of 38 Legionella species identifies large and diverse effector repertoires.</title>
        <authorList>
            <person name="Burstein D."/>
            <person name="Amaro F."/>
            <person name="Zusman T."/>
            <person name="Lifshitz Z."/>
            <person name="Cohen O."/>
            <person name="Gilbert J.A."/>
            <person name="Pupko T."/>
            <person name="Shuman H.A."/>
            <person name="Segal G."/>
        </authorList>
    </citation>
    <scope>NUCLEOTIDE SEQUENCE [LARGE SCALE GENOMIC DNA]</scope>
    <source>
        <strain evidence="2 3">PX-1-G2-E2</strain>
    </source>
</reference>
<keyword evidence="3" id="KW-1185">Reference proteome</keyword>
<dbReference type="Proteomes" id="UP000054908">
    <property type="component" value="Unassembled WGS sequence"/>
</dbReference>